<keyword evidence="8 24" id="KW-0808">Transferase</keyword>
<comment type="catalytic activity">
    <reaction evidence="24">
        <text>a 1,2-diacyl-sn-glycerol + ATP = a 1,2-diacyl-sn-glycero-3-phosphate + ADP + H(+)</text>
        <dbReference type="Rhea" id="RHEA:10272"/>
        <dbReference type="ChEBI" id="CHEBI:15378"/>
        <dbReference type="ChEBI" id="CHEBI:17815"/>
        <dbReference type="ChEBI" id="CHEBI:30616"/>
        <dbReference type="ChEBI" id="CHEBI:58608"/>
        <dbReference type="ChEBI" id="CHEBI:456216"/>
        <dbReference type="EC" id="2.7.1.107"/>
    </reaction>
</comment>
<evidence type="ECO:0000256" key="22">
    <source>
        <dbReference type="PIRSR" id="PIRSR600829-3"/>
    </source>
</evidence>
<dbReference type="EMBL" id="CP021255">
    <property type="protein sequence ID" value="AVD70665.1"/>
    <property type="molecule type" value="Genomic_DNA"/>
</dbReference>
<evidence type="ECO:0000256" key="23">
    <source>
        <dbReference type="PIRSR" id="PIRSR600829-4"/>
    </source>
</evidence>
<keyword evidence="19 24" id="KW-1208">Phospholipid metabolism</keyword>
<evidence type="ECO:0000256" key="5">
    <source>
        <dbReference type="ARBA" id="ARBA00022475"/>
    </source>
</evidence>
<dbReference type="GO" id="GO:0004143">
    <property type="term" value="F:ATP-dependent diacylglycerol kinase activity"/>
    <property type="evidence" value="ECO:0007669"/>
    <property type="project" value="UniProtKB-EC"/>
</dbReference>
<keyword evidence="14 23" id="KW-0460">Magnesium</keyword>
<feature type="active site" description="Proton acceptor" evidence="20">
    <location>
        <position position="83"/>
    </location>
</feature>
<dbReference type="InterPro" id="IPR036945">
    <property type="entry name" value="DAGK_sf"/>
</dbReference>
<evidence type="ECO:0000256" key="3">
    <source>
        <dbReference type="ARBA" id="ARBA00012133"/>
    </source>
</evidence>
<feature type="binding site" evidence="22">
    <location>
        <begin position="108"/>
        <end position="109"/>
    </location>
    <ligand>
        <name>ATP</name>
        <dbReference type="ChEBI" id="CHEBI:30616"/>
    </ligand>
</feature>
<protein>
    <recommendedName>
        <fullName evidence="4 24">Diacylglycerol kinase</fullName>
        <ecNumber evidence="3 24">2.7.1.107</ecNumber>
    </recommendedName>
</protein>
<reference evidence="25 26" key="1">
    <citation type="journal article" date="2018" name="MBio">
        <title>Insights into the evolution of host association through the isolation and characterization of a novel human periodontal pathobiont, Desulfobulbus oralis.</title>
        <authorList>
            <person name="Cross K.L."/>
            <person name="Chirania P."/>
            <person name="Xiong W."/>
            <person name="Beall C.J."/>
            <person name="Elkins J.G."/>
            <person name="Giannone R.J."/>
            <person name="Griffen A.L."/>
            <person name="Guss A.M."/>
            <person name="Hettich R.L."/>
            <person name="Joshi S.S."/>
            <person name="Mokrzan E.M."/>
            <person name="Martin R.K."/>
            <person name="Zhulin I.B."/>
            <person name="Leys E.J."/>
            <person name="Podar M."/>
        </authorList>
    </citation>
    <scope>NUCLEOTIDE SEQUENCE [LARGE SCALE GENOMIC DNA]</scope>
    <source>
        <strain evidence="25 26">ORNL</strain>
    </source>
</reference>
<dbReference type="CDD" id="cd14264">
    <property type="entry name" value="DAGK_IM"/>
    <property type="match status" value="1"/>
</dbReference>
<feature type="binding site" evidence="21">
    <location>
        <position position="23"/>
    </location>
    <ligand>
        <name>substrate</name>
    </ligand>
</feature>
<feature type="binding site" evidence="22">
    <location>
        <position position="23"/>
    </location>
    <ligand>
        <name>ATP</name>
        <dbReference type="ChEBI" id="CHEBI:30616"/>
    </ligand>
</feature>
<dbReference type="GO" id="GO:0006654">
    <property type="term" value="P:phosphatidic acid biosynthetic process"/>
    <property type="evidence" value="ECO:0007669"/>
    <property type="project" value="InterPro"/>
</dbReference>
<dbReference type="GO" id="GO:0005886">
    <property type="term" value="C:plasma membrane"/>
    <property type="evidence" value="ECO:0007669"/>
    <property type="project" value="UniProtKB-SubCell"/>
</dbReference>
<organism evidence="25 26">
    <name type="scientific">Desulfobulbus oralis</name>
    <dbReference type="NCBI Taxonomy" id="1986146"/>
    <lineage>
        <taxon>Bacteria</taxon>
        <taxon>Pseudomonadati</taxon>
        <taxon>Thermodesulfobacteriota</taxon>
        <taxon>Desulfobulbia</taxon>
        <taxon>Desulfobulbales</taxon>
        <taxon>Desulfobulbaceae</taxon>
        <taxon>Desulfobulbus</taxon>
    </lineage>
</organism>
<feature type="binding site" evidence="21">
    <location>
        <begin position="27"/>
        <end position="32"/>
    </location>
    <ligand>
        <name>substrate</name>
    </ligand>
</feature>
<dbReference type="PROSITE" id="PS01069">
    <property type="entry name" value="DAGK_PROKAR"/>
    <property type="match status" value="1"/>
</dbReference>
<evidence type="ECO:0000256" key="17">
    <source>
        <dbReference type="ARBA" id="ARBA00023136"/>
    </source>
</evidence>
<feature type="binding site" evidence="21">
    <location>
        <position position="112"/>
    </location>
    <ligand>
        <name>substrate</name>
    </ligand>
</feature>
<evidence type="ECO:0000256" key="2">
    <source>
        <dbReference type="ARBA" id="ARBA00005967"/>
    </source>
</evidence>
<evidence type="ECO:0000256" key="14">
    <source>
        <dbReference type="ARBA" id="ARBA00022842"/>
    </source>
</evidence>
<evidence type="ECO:0000256" key="24">
    <source>
        <dbReference type="RuleBase" id="RU363065"/>
    </source>
</evidence>
<name>A0A2L1GLW0_9BACT</name>
<feature type="binding site" evidence="22">
    <location>
        <position position="42"/>
    </location>
    <ligand>
        <name>ATP</name>
        <dbReference type="ChEBI" id="CHEBI:30616"/>
    </ligand>
</feature>
<dbReference type="InterPro" id="IPR033718">
    <property type="entry name" value="DAGK_prok"/>
</dbReference>
<keyword evidence="9 24" id="KW-0812">Transmembrane</keyword>
<keyword evidence="26" id="KW-1185">Reference proteome</keyword>
<evidence type="ECO:0000256" key="19">
    <source>
        <dbReference type="ARBA" id="ARBA00023264"/>
    </source>
</evidence>
<evidence type="ECO:0000256" key="9">
    <source>
        <dbReference type="ARBA" id="ARBA00022692"/>
    </source>
</evidence>
<evidence type="ECO:0000256" key="11">
    <source>
        <dbReference type="ARBA" id="ARBA00022741"/>
    </source>
</evidence>
<evidence type="ECO:0000256" key="4">
    <source>
        <dbReference type="ARBA" id="ARBA00017575"/>
    </source>
</evidence>
<feature type="transmembrane region" description="Helical" evidence="24">
    <location>
        <begin position="70"/>
        <end position="93"/>
    </location>
</feature>
<keyword evidence="10 23" id="KW-0479">Metal-binding</keyword>
<keyword evidence="6" id="KW-0444">Lipid biosynthesis</keyword>
<dbReference type="RefSeq" id="WP_104935959.1">
    <property type="nucleotide sequence ID" value="NZ_CP021255.1"/>
</dbReference>
<feature type="binding site" evidence="23">
    <location>
        <position position="42"/>
    </location>
    <ligand>
        <name>a divalent metal cation</name>
        <dbReference type="ChEBI" id="CHEBI:60240"/>
    </ligand>
</feature>
<evidence type="ECO:0000256" key="18">
    <source>
        <dbReference type="ARBA" id="ARBA00023209"/>
    </source>
</evidence>
<dbReference type="PANTHER" id="PTHR34299">
    <property type="entry name" value="DIACYLGLYCEROL KINASE"/>
    <property type="match status" value="1"/>
</dbReference>
<evidence type="ECO:0000256" key="13">
    <source>
        <dbReference type="ARBA" id="ARBA00022840"/>
    </source>
</evidence>
<dbReference type="Gene3D" id="1.10.287.3610">
    <property type="match status" value="1"/>
</dbReference>
<evidence type="ECO:0000256" key="12">
    <source>
        <dbReference type="ARBA" id="ARBA00022777"/>
    </source>
</evidence>
<evidence type="ECO:0000256" key="20">
    <source>
        <dbReference type="PIRSR" id="PIRSR600829-1"/>
    </source>
</evidence>
<dbReference type="Pfam" id="PF01219">
    <property type="entry name" value="DAGK_prokar"/>
    <property type="match status" value="1"/>
</dbReference>
<evidence type="ECO:0000256" key="15">
    <source>
        <dbReference type="ARBA" id="ARBA00022989"/>
    </source>
</evidence>
<evidence type="ECO:0000256" key="21">
    <source>
        <dbReference type="PIRSR" id="PIRSR600829-2"/>
    </source>
</evidence>
<dbReference type="PANTHER" id="PTHR34299:SF1">
    <property type="entry name" value="DIACYLGLYCEROL KINASE"/>
    <property type="match status" value="1"/>
</dbReference>
<keyword evidence="11 22" id="KW-0547">Nucleotide-binding</keyword>
<evidence type="ECO:0000256" key="6">
    <source>
        <dbReference type="ARBA" id="ARBA00022516"/>
    </source>
</evidence>
<feature type="binding site" evidence="21">
    <location>
        <position position="69"/>
    </location>
    <ligand>
        <name>substrate</name>
    </ligand>
</feature>
<feature type="binding site" evidence="21">
    <location>
        <begin position="36"/>
        <end position="39"/>
    </location>
    <ligand>
        <name>substrate</name>
    </ligand>
</feature>
<keyword evidence="13 22" id="KW-0067">ATP-binding</keyword>
<dbReference type="GO" id="GO:0005524">
    <property type="term" value="F:ATP binding"/>
    <property type="evidence" value="ECO:0007669"/>
    <property type="project" value="UniProtKB-KW"/>
</dbReference>
<dbReference type="Proteomes" id="UP000239867">
    <property type="component" value="Chromosome"/>
</dbReference>
<feature type="binding site" evidence="22">
    <location>
        <begin position="99"/>
        <end position="101"/>
    </location>
    <ligand>
        <name>ATP</name>
        <dbReference type="ChEBI" id="CHEBI:30616"/>
    </ligand>
</feature>
<gene>
    <name evidence="25" type="ORF">CAY53_03515</name>
</gene>
<accession>A0A2L1GLW0</accession>
<dbReference type="EC" id="2.7.1.107" evidence="3 24"/>
<evidence type="ECO:0000256" key="10">
    <source>
        <dbReference type="ARBA" id="ARBA00022723"/>
    </source>
</evidence>
<dbReference type="OrthoDB" id="5460798at2"/>
<sequence>MGRICPEIRREKVDKQNGRGWHRLLRASACTWAGLRAAWVNEAAFREEALAALVFLPLGLWLGENGVERALLAGSVLAILLVELLNSAIEAVVDRIGPERHELSGRAKDLGSAAVACAIALACLVWVCVLLL</sequence>
<evidence type="ECO:0000256" key="1">
    <source>
        <dbReference type="ARBA" id="ARBA00004429"/>
    </source>
</evidence>
<keyword evidence="17 24" id="KW-0472">Membrane</keyword>
<keyword evidence="12 24" id="KW-0418">Kinase</keyword>
<feature type="binding site" evidence="22">
    <location>
        <position position="90"/>
    </location>
    <ligand>
        <name>ATP</name>
        <dbReference type="ChEBI" id="CHEBI:30616"/>
    </ligand>
</feature>
<evidence type="ECO:0000313" key="26">
    <source>
        <dbReference type="Proteomes" id="UP000239867"/>
    </source>
</evidence>
<keyword evidence="18" id="KW-0594">Phospholipid biosynthesis</keyword>
<dbReference type="InterPro" id="IPR000829">
    <property type="entry name" value="DAGK"/>
</dbReference>
<feature type="transmembrane region" description="Helical" evidence="24">
    <location>
        <begin position="113"/>
        <end position="131"/>
    </location>
</feature>
<keyword evidence="15 24" id="KW-1133">Transmembrane helix</keyword>
<keyword evidence="7" id="KW-0997">Cell inner membrane</keyword>
<proteinExistence type="inferred from homology"/>
<dbReference type="GO" id="GO:0046872">
    <property type="term" value="F:metal ion binding"/>
    <property type="evidence" value="ECO:0007669"/>
    <property type="project" value="UniProtKB-KW"/>
</dbReference>
<comment type="similarity">
    <text evidence="2 24">Belongs to the bacterial diacylglycerol kinase family.</text>
</comment>
<comment type="function">
    <text evidence="24">Catalyzes the ATP-dependent phosphorylation of sn-l,2-diacylglycerol (DAG) to phosphatidic acid. Involved in the recycling of diacylglycerol produced as a by-product during membrane-derived oligosaccharide (MDO) biosynthesis.</text>
</comment>
<evidence type="ECO:0000313" key="25">
    <source>
        <dbReference type="EMBL" id="AVD70665.1"/>
    </source>
</evidence>
<evidence type="ECO:0000256" key="7">
    <source>
        <dbReference type="ARBA" id="ARBA00022519"/>
    </source>
</evidence>
<evidence type="ECO:0000256" key="16">
    <source>
        <dbReference type="ARBA" id="ARBA00023098"/>
    </source>
</evidence>
<feature type="binding site" evidence="21">
    <location>
        <begin position="44"/>
        <end position="48"/>
    </location>
    <ligand>
        <name>substrate</name>
    </ligand>
</feature>
<feature type="binding site" evidence="21">
    <location>
        <position position="83"/>
    </location>
    <ligand>
        <name>substrate</name>
    </ligand>
</feature>
<dbReference type="KEGG" id="deo:CAY53_03515"/>
<comment type="cofactor">
    <cofactor evidence="23">
        <name>Mg(2+)</name>
        <dbReference type="ChEBI" id="CHEBI:18420"/>
    </cofactor>
    <text evidence="23">Mn(2+), Zn(2+), Cd(2+) and Co(2+) support activity to lesser extents.</text>
</comment>
<dbReference type="AlphaFoldDB" id="A0A2L1GLW0"/>
<keyword evidence="5" id="KW-1003">Cell membrane</keyword>
<feature type="binding site" evidence="23">
    <location>
        <position position="90"/>
    </location>
    <ligand>
        <name>a divalent metal cation</name>
        <dbReference type="ChEBI" id="CHEBI:60240"/>
    </ligand>
</feature>
<evidence type="ECO:0000256" key="8">
    <source>
        <dbReference type="ARBA" id="ARBA00022679"/>
    </source>
</evidence>
<comment type="subcellular location">
    <subcellularLocation>
        <location evidence="1">Cell inner membrane</location>
        <topology evidence="1">Multi-pass membrane protein</topology>
    </subcellularLocation>
</comment>
<keyword evidence="16 24" id="KW-0443">Lipid metabolism</keyword>
<comment type="caution">
    <text evidence="24">Lacks conserved residue(s) required for the propagation of feature annotation.</text>
</comment>